<dbReference type="EMBL" id="JBGMDY010000006">
    <property type="protein sequence ID" value="KAL2329858.1"/>
    <property type="molecule type" value="Genomic_DNA"/>
</dbReference>
<sequence>MLLPLPPPSLSPRNIGAAPGSRKKQMDALGLFTVYGQLLFMLRRLLLQGVQLRWSCVVLTCVVQFYDSDRRFPAWGFGGKISAGNVSH</sequence>
<feature type="region of interest" description="Disordered" evidence="1">
    <location>
        <begin position="1"/>
        <end position="22"/>
    </location>
</feature>
<gene>
    <name evidence="2" type="ORF">Fmac_017439</name>
</gene>
<organism evidence="2 3">
    <name type="scientific">Flemingia macrophylla</name>
    <dbReference type="NCBI Taxonomy" id="520843"/>
    <lineage>
        <taxon>Eukaryota</taxon>
        <taxon>Viridiplantae</taxon>
        <taxon>Streptophyta</taxon>
        <taxon>Embryophyta</taxon>
        <taxon>Tracheophyta</taxon>
        <taxon>Spermatophyta</taxon>
        <taxon>Magnoliopsida</taxon>
        <taxon>eudicotyledons</taxon>
        <taxon>Gunneridae</taxon>
        <taxon>Pentapetalae</taxon>
        <taxon>rosids</taxon>
        <taxon>fabids</taxon>
        <taxon>Fabales</taxon>
        <taxon>Fabaceae</taxon>
        <taxon>Papilionoideae</taxon>
        <taxon>50 kb inversion clade</taxon>
        <taxon>NPAAA clade</taxon>
        <taxon>indigoferoid/millettioid clade</taxon>
        <taxon>Phaseoleae</taxon>
        <taxon>Flemingia</taxon>
    </lineage>
</organism>
<dbReference type="Proteomes" id="UP001603857">
    <property type="component" value="Unassembled WGS sequence"/>
</dbReference>
<accession>A0ABD1M266</accession>
<evidence type="ECO:0000256" key="1">
    <source>
        <dbReference type="SAM" id="MobiDB-lite"/>
    </source>
</evidence>
<reference evidence="2 3" key="1">
    <citation type="submission" date="2024-08" db="EMBL/GenBank/DDBJ databases">
        <title>Insights into the chromosomal genome structure of Flemingia macrophylla.</title>
        <authorList>
            <person name="Ding Y."/>
            <person name="Zhao Y."/>
            <person name="Bi W."/>
            <person name="Wu M."/>
            <person name="Zhao G."/>
            <person name="Gong Y."/>
            <person name="Li W."/>
            <person name="Zhang P."/>
        </authorList>
    </citation>
    <scope>NUCLEOTIDE SEQUENCE [LARGE SCALE GENOMIC DNA]</scope>
    <source>
        <strain evidence="2">DYQJB</strain>
        <tissue evidence="2">Leaf</tissue>
    </source>
</reference>
<protein>
    <submittedName>
        <fullName evidence="2">Uncharacterized protein</fullName>
    </submittedName>
</protein>
<dbReference type="AlphaFoldDB" id="A0ABD1M266"/>
<proteinExistence type="predicted"/>
<keyword evidence="3" id="KW-1185">Reference proteome</keyword>
<evidence type="ECO:0000313" key="3">
    <source>
        <dbReference type="Proteomes" id="UP001603857"/>
    </source>
</evidence>
<evidence type="ECO:0000313" key="2">
    <source>
        <dbReference type="EMBL" id="KAL2329858.1"/>
    </source>
</evidence>
<name>A0ABD1M266_9FABA</name>
<feature type="compositionally biased region" description="Pro residues" evidence="1">
    <location>
        <begin position="1"/>
        <end position="10"/>
    </location>
</feature>
<comment type="caution">
    <text evidence="2">The sequence shown here is derived from an EMBL/GenBank/DDBJ whole genome shotgun (WGS) entry which is preliminary data.</text>
</comment>